<reference evidence="1 2" key="1">
    <citation type="journal article" date="2012" name="J. Bacteriol.">
        <title>Draft Genome Sequence of Cecembia lonarensis Strain LW9T, Isolated from Lonar Lake, a Haloalkaline Lake in India.</title>
        <authorList>
            <person name="Shivaji S."/>
            <person name="Ara S."/>
            <person name="Singh A."/>
            <person name="Pinnaka A.K."/>
        </authorList>
    </citation>
    <scope>NUCLEOTIDE SEQUENCE [LARGE SCALE GENOMIC DNA]</scope>
    <source>
        <strain evidence="1 2">LW9</strain>
    </source>
</reference>
<keyword evidence="2" id="KW-1185">Reference proteome</keyword>
<name>K1M3Z5_CECL9</name>
<dbReference type="Proteomes" id="UP000004478">
    <property type="component" value="Unassembled WGS sequence"/>
</dbReference>
<proteinExistence type="predicted"/>
<dbReference type="OrthoDB" id="799765at2"/>
<sequence length="75" mass="8800">MELTMNIKFEQLVEIVKQLPDEMKSKLFESVIQKKKTKLSKEDFQKFLLHAPTWSGEQIEASQNARKHINLSRIA</sequence>
<accession>K1M3Z5</accession>
<evidence type="ECO:0000313" key="2">
    <source>
        <dbReference type="Proteomes" id="UP000004478"/>
    </source>
</evidence>
<protein>
    <submittedName>
        <fullName evidence="1">Uncharacterized protein</fullName>
    </submittedName>
</protein>
<dbReference type="RefSeq" id="WP_009183315.1">
    <property type="nucleotide sequence ID" value="NZ_AMGM01000003.1"/>
</dbReference>
<dbReference type="AlphaFoldDB" id="K1M3Z5"/>
<dbReference type="EMBL" id="AMGM01000003">
    <property type="protein sequence ID" value="EKB50974.1"/>
    <property type="molecule type" value="Genomic_DNA"/>
</dbReference>
<comment type="caution">
    <text evidence="1">The sequence shown here is derived from an EMBL/GenBank/DDBJ whole genome shotgun (WGS) entry which is preliminary data.</text>
</comment>
<evidence type="ECO:0000313" key="1">
    <source>
        <dbReference type="EMBL" id="EKB50974.1"/>
    </source>
</evidence>
<gene>
    <name evidence="1" type="ORF">B879_00261</name>
</gene>
<organism evidence="1 2">
    <name type="scientific">Cecembia lonarensis (strain CCUG 58316 / KCTC 22772 / LW9)</name>
    <dbReference type="NCBI Taxonomy" id="1225176"/>
    <lineage>
        <taxon>Bacteria</taxon>
        <taxon>Pseudomonadati</taxon>
        <taxon>Bacteroidota</taxon>
        <taxon>Cytophagia</taxon>
        <taxon>Cytophagales</taxon>
        <taxon>Cyclobacteriaceae</taxon>
        <taxon>Cecembia</taxon>
    </lineage>
</organism>